<dbReference type="AlphaFoldDB" id="A0A7S4AC05"/>
<keyword evidence="3 11" id="KW-0378">Hydrolase</keyword>
<keyword evidence="14" id="KW-0472">Membrane</keyword>
<accession>A0A7S4AC05</accession>
<comment type="catalytic activity">
    <reaction evidence="10">
        <text>ATP + H2O = ADP + phosphate + H(+)</text>
        <dbReference type="Rhea" id="RHEA:13065"/>
        <dbReference type="ChEBI" id="CHEBI:15377"/>
        <dbReference type="ChEBI" id="CHEBI:15378"/>
        <dbReference type="ChEBI" id="CHEBI:30616"/>
        <dbReference type="ChEBI" id="CHEBI:43474"/>
        <dbReference type="ChEBI" id="CHEBI:456216"/>
        <dbReference type="EC" id="5.6.2.4"/>
    </reaction>
</comment>
<evidence type="ECO:0000259" key="16">
    <source>
        <dbReference type="PROSITE" id="PS51217"/>
    </source>
</evidence>
<evidence type="ECO:0000256" key="10">
    <source>
        <dbReference type="ARBA" id="ARBA00048988"/>
    </source>
</evidence>
<keyword evidence="12" id="KW-0175">Coiled coil</keyword>
<dbReference type="InterPro" id="IPR014017">
    <property type="entry name" value="DNA_helicase_UvrD-like_C"/>
</dbReference>
<feature type="region of interest" description="Disordered" evidence="13">
    <location>
        <begin position="979"/>
        <end position="1137"/>
    </location>
</feature>
<feature type="compositionally biased region" description="Basic and acidic residues" evidence="13">
    <location>
        <begin position="1064"/>
        <end position="1083"/>
    </location>
</feature>
<evidence type="ECO:0000256" key="9">
    <source>
        <dbReference type="ARBA" id="ARBA00034808"/>
    </source>
</evidence>
<comment type="catalytic activity">
    <reaction evidence="8">
        <text>Couples ATP hydrolysis with the unwinding of duplex DNA by translocating in the 3'-5' direction.</text>
        <dbReference type="EC" id="5.6.2.4"/>
    </reaction>
</comment>
<keyword evidence="14" id="KW-1133">Transmembrane helix</keyword>
<dbReference type="Gene3D" id="1.10.486.10">
    <property type="entry name" value="PCRA, domain 4"/>
    <property type="match status" value="1"/>
</dbReference>
<evidence type="ECO:0000256" key="14">
    <source>
        <dbReference type="SAM" id="Phobius"/>
    </source>
</evidence>
<evidence type="ECO:0000313" key="17">
    <source>
        <dbReference type="EMBL" id="CAE0710625.1"/>
    </source>
</evidence>
<feature type="compositionally biased region" description="Low complexity" evidence="13">
    <location>
        <begin position="1025"/>
        <end position="1038"/>
    </location>
</feature>
<dbReference type="GO" id="GO:0000725">
    <property type="term" value="P:recombinational repair"/>
    <property type="evidence" value="ECO:0007669"/>
    <property type="project" value="TreeGrafter"/>
</dbReference>
<evidence type="ECO:0000256" key="1">
    <source>
        <dbReference type="ARBA" id="ARBA00009922"/>
    </source>
</evidence>
<dbReference type="SUPFAM" id="SSF52540">
    <property type="entry name" value="P-loop containing nucleoside triphosphate hydrolases"/>
    <property type="match status" value="1"/>
</dbReference>
<protein>
    <recommendedName>
        <fullName evidence="9">DNA 3'-5' helicase</fullName>
        <ecNumber evidence="9">5.6.2.4</ecNumber>
    </recommendedName>
</protein>
<dbReference type="Gene3D" id="1.10.10.160">
    <property type="match status" value="1"/>
</dbReference>
<evidence type="ECO:0000256" key="5">
    <source>
        <dbReference type="ARBA" id="ARBA00022840"/>
    </source>
</evidence>
<dbReference type="EMBL" id="HBIX01004262">
    <property type="protein sequence ID" value="CAE0710625.1"/>
    <property type="molecule type" value="Transcribed_RNA"/>
</dbReference>
<dbReference type="InterPro" id="IPR000212">
    <property type="entry name" value="DNA_helicase_UvrD/REP"/>
</dbReference>
<dbReference type="CDD" id="cd18807">
    <property type="entry name" value="SF1_C_UvrD"/>
    <property type="match status" value="1"/>
</dbReference>
<dbReference type="GO" id="GO:0016787">
    <property type="term" value="F:hydrolase activity"/>
    <property type="evidence" value="ECO:0007669"/>
    <property type="project" value="UniProtKB-UniRule"/>
</dbReference>
<keyword evidence="2 11" id="KW-0547">Nucleotide-binding</keyword>
<evidence type="ECO:0000256" key="7">
    <source>
        <dbReference type="ARBA" id="ARBA00023235"/>
    </source>
</evidence>
<feature type="domain" description="UvrD-like helicase ATP-binding" evidence="15">
    <location>
        <begin position="187"/>
        <end position="562"/>
    </location>
</feature>
<name>A0A7S4AC05_9STRA</name>
<keyword evidence="6" id="KW-0238">DNA-binding</keyword>
<feature type="compositionally biased region" description="Acidic residues" evidence="13">
    <location>
        <begin position="142"/>
        <end position="153"/>
    </location>
</feature>
<evidence type="ECO:0000256" key="3">
    <source>
        <dbReference type="ARBA" id="ARBA00022801"/>
    </source>
</evidence>
<evidence type="ECO:0000256" key="2">
    <source>
        <dbReference type="ARBA" id="ARBA00022741"/>
    </source>
</evidence>
<feature type="domain" description="UvrD-like helicase C-terminal" evidence="16">
    <location>
        <begin position="584"/>
        <end position="918"/>
    </location>
</feature>
<dbReference type="PROSITE" id="PS51198">
    <property type="entry name" value="UVRD_HELICASE_ATP_BIND"/>
    <property type="match status" value="1"/>
</dbReference>
<feature type="compositionally biased region" description="Basic residues" evidence="13">
    <location>
        <begin position="1003"/>
        <end position="1014"/>
    </location>
</feature>
<dbReference type="GO" id="GO:0005634">
    <property type="term" value="C:nucleus"/>
    <property type="evidence" value="ECO:0007669"/>
    <property type="project" value="TreeGrafter"/>
</dbReference>
<feature type="coiled-coil region" evidence="12">
    <location>
        <begin position="241"/>
        <end position="271"/>
    </location>
</feature>
<feature type="region of interest" description="Disordered" evidence="13">
    <location>
        <begin position="588"/>
        <end position="616"/>
    </location>
</feature>
<dbReference type="Pfam" id="PF00580">
    <property type="entry name" value="UvrD-helicase"/>
    <property type="match status" value="1"/>
</dbReference>
<feature type="region of interest" description="Disordered" evidence="13">
    <location>
        <begin position="138"/>
        <end position="170"/>
    </location>
</feature>
<dbReference type="InterPro" id="IPR013986">
    <property type="entry name" value="DExx_box_DNA_helicase_dom_sf"/>
</dbReference>
<dbReference type="GO" id="GO:0005524">
    <property type="term" value="F:ATP binding"/>
    <property type="evidence" value="ECO:0007669"/>
    <property type="project" value="UniProtKB-UniRule"/>
</dbReference>
<feature type="binding site" evidence="11">
    <location>
        <begin position="208"/>
        <end position="215"/>
    </location>
    <ligand>
        <name>ATP</name>
        <dbReference type="ChEBI" id="CHEBI:30616"/>
    </ligand>
</feature>
<dbReference type="GO" id="GO:0043138">
    <property type="term" value="F:3'-5' DNA helicase activity"/>
    <property type="evidence" value="ECO:0007669"/>
    <property type="project" value="UniProtKB-EC"/>
</dbReference>
<feature type="compositionally biased region" description="Polar residues" evidence="13">
    <location>
        <begin position="160"/>
        <end position="169"/>
    </location>
</feature>
<reference evidence="17" key="1">
    <citation type="submission" date="2021-01" db="EMBL/GenBank/DDBJ databases">
        <authorList>
            <person name="Corre E."/>
            <person name="Pelletier E."/>
            <person name="Niang G."/>
            <person name="Scheremetjew M."/>
            <person name="Finn R."/>
            <person name="Kale V."/>
            <person name="Holt S."/>
            <person name="Cochrane G."/>
            <person name="Meng A."/>
            <person name="Brown T."/>
            <person name="Cohen L."/>
        </authorList>
    </citation>
    <scope>NUCLEOTIDE SEQUENCE</scope>
    <source>
        <strain evidence="17">10249 10 AB</strain>
    </source>
</reference>
<evidence type="ECO:0000256" key="6">
    <source>
        <dbReference type="ARBA" id="ARBA00023125"/>
    </source>
</evidence>
<feature type="compositionally biased region" description="Low complexity" evidence="13">
    <location>
        <begin position="1111"/>
        <end position="1128"/>
    </location>
</feature>
<dbReference type="Pfam" id="PF13361">
    <property type="entry name" value="UvrD_C"/>
    <property type="match status" value="1"/>
</dbReference>
<feature type="compositionally biased region" description="Polar residues" evidence="13">
    <location>
        <begin position="979"/>
        <end position="991"/>
    </location>
</feature>
<dbReference type="EC" id="5.6.2.4" evidence="9"/>
<keyword evidence="5 11" id="KW-0067">ATP-binding</keyword>
<evidence type="ECO:0000259" key="15">
    <source>
        <dbReference type="PROSITE" id="PS51198"/>
    </source>
</evidence>
<gene>
    <name evidence="17" type="ORF">PAUS00366_LOCUS3352</name>
</gene>
<dbReference type="PANTHER" id="PTHR11070">
    <property type="entry name" value="UVRD / RECB / PCRA DNA HELICASE FAMILY MEMBER"/>
    <property type="match status" value="1"/>
</dbReference>
<comment type="similarity">
    <text evidence="1">Belongs to the helicase family. UvrD subfamily.</text>
</comment>
<evidence type="ECO:0000256" key="11">
    <source>
        <dbReference type="PROSITE-ProRule" id="PRU00560"/>
    </source>
</evidence>
<sequence>MVLPQMKNRCRRRKCLSGTTRSLLLAEGRLFVAVVMILAIGAIVRRQNPSASSVFLRTHVDCLRTPNPTTSIIRRRNSVDNNNNILGRDGRLFLSRQQPMKTGNKNIWFPRRWQNEQCFTTNRRILLPLSSLLIPEISSGGDGDDDVEDDGIFSEDYGNNGDSTSSEQSAEIRLRDLNPSQIEAVTQPLRVKNHGTGGSTSVVTRVIAGPGSGKTKVLTTRIAHLLNEDPYGKILAVTFTRKAAGEMKERLERLLIEQEKAVRSLENANQNHIYDDDGQTIVQENTQGQVDLEGSTNPKGIERVELGTFHSICAKILRFNGELLRNLPSVQRDMSMAQPVLMEKISSTNSNEEDEGAEPEMIMVDPEINLNGQYVIIDQAEQIRILNECLKQQEIDLKKTAMKPIQIISTIGKMKDSFAQGQDPFVDQKNRRGGPGRPGETMKMARKVYFPYREKLLMNNALDFDDLILMTRELLMVDEELRQRLHKRWPHVLVDEYQDTSKVQMDLIKLLTSSSLFVVGDADQSIYSWRGAHVGSLEDVKTEFEAYGMVQTVFLKENYRSTSNIVRAAEKVISSSQPTSVIGEALAEAGVSEEDSEKDDLRRAMKPKRGAGPSPRVVACEDERAEAKFVVDTILNMTANDEISPRDTVAMIYRTNAQSRYLEEACVQKNLPYVIRGGAGGFYKRAEIKDCLCFLRWLYSGNDEGSMIRAMKTPSKGIGEKGFGEFKEYCELVQSYIRQNYPDSDRPTYLDILISMTNGEEGGSSDRDYTLPDGTPEAVDHISKRAQNNFLKFSSQMREIRAKGYKEDVGKLLLFIIEKLKLIDHLDTISKSKTEFLERKENVQELRNAAKRYASYGPALIDGPASPEAGDDVMGVESALSNFLDDVALVSDTAEANEEDPENPRLVVNLMTIHASKGTEFDCVFVVGLEEGTLPCNPALQEGAGSVQLEEEKRLCYVAMTRAKTRLILTWRKEVTSFSNWSDKGPNTQSKQRSRFLNAIVSRKSKARSSKKRKQENTNARQGISLRKASTSARSSSRGINRSGLTGPNGRRNPYSPVRRSPPARREFSPSGREQPRNLDRKVSGTRGKQNQQTYRPSVERVEELKSTLGSPSRATPPRKASSSSSPPKKNPKESTK</sequence>
<dbReference type="InterPro" id="IPR027417">
    <property type="entry name" value="P-loop_NTPase"/>
</dbReference>
<evidence type="ECO:0000256" key="4">
    <source>
        <dbReference type="ARBA" id="ARBA00022806"/>
    </source>
</evidence>
<dbReference type="PROSITE" id="PS51217">
    <property type="entry name" value="UVRD_HELICASE_CTER"/>
    <property type="match status" value="1"/>
</dbReference>
<keyword evidence="7" id="KW-0413">Isomerase</keyword>
<keyword evidence="14" id="KW-0812">Transmembrane</keyword>
<dbReference type="InterPro" id="IPR014016">
    <property type="entry name" value="UvrD-like_ATP-bd"/>
</dbReference>
<feature type="transmembrane region" description="Helical" evidence="14">
    <location>
        <begin position="21"/>
        <end position="44"/>
    </location>
</feature>
<proteinExistence type="inferred from homology"/>
<dbReference type="PANTHER" id="PTHR11070:SF2">
    <property type="entry name" value="ATP-DEPENDENT DNA HELICASE SRS2"/>
    <property type="match status" value="1"/>
</dbReference>
<feature type="compositionally biased region" description="Polar residues" evidence="13">
    <location>
        <begin position="1087"/>
        <end position="1096"/>
    </location>
</feature>
<dbReference type="GO" id="GO:0003677">
    <property type="term" value="F:DNA binding"/>
    <property type="evidence" value="ECO:0007669"/>
    <property type="project" value="UniProtKB-KW"/>
</dbReference>
<evidence type="ECO:0000256" key="12">
    <source>
        <dbReference type="SAM" id="Coils"/>
    </source>
</evidence>
<dbReference type="CDD" id="cd17932">
    <property type="entry name" value="DEXQc_UvrD"/>
    <property type="match status" value="1"/>
</dbReference>
<evidence type="ECO:0000256" key="8">
    <source>
        <dbReference type="ARBA" id="ARBA00034617"/>
    </source>
</evidence>
<organism evidence="17">
    <name type="scientific">Pseudo-nitzschia australis</name>
    <dbReference type="NCBI Taxonomy" id="44445"/>
    <lineage>
        <taxon>Eukaryota</taxon>
        <taxon>Sar</taxon>
        <taxon>Stramenopiles</taxon>
        <taxon>Ochrophyta</taxon>
        <taxon>Bacillariophyta</taxon>
        <taxon>Bacillariophyceae</taxon>
        <taxon>Bacillariophycidae</taxon>
        <taxon>Bacillariales</taxon>
        <taxon>Bacillariaceae</taxon>
        <taxon>Pseudo-nitzschia</taxon>
    </lineage>
</organism>
<keyword evidence="4 11" id="KW-0347">Helicase</keyword>
<evidence type="ECO:0000256" key="13">
    <source>
        <dbReference type="SAM" id="MobiDB-lite"/>
    </source>
</evidence>
<dbReference type="Gene3D" id="3.40.50.300">
    <property type="entry name" value="P-loop containing nucleotide triphosphate hydrolases"/>
    <property type="match status" value="3"/>
</dbReference>